<comment type="caution">
    <text evidence="4">The sequence shown here is derived from an EMBL/GenBank/DDBJ whole genome shotgun (WGS) entry which is preliminary data.</text>
</comment>
<evidence type="ECO:0000256" key="2">
    <source>
        <dbReference type="SAM" id="SignalP"/>
    </source>
</evidence>
<dbReference type="PROSITE" id="PS51257">
    <property type="entry name" value="PROKAR_LIPOPROTEIN"/>
    <property type="match status" value="1"/>
</dbReference>
<organism evidence="4 5">
    <name type="scientific">Actinocorallia libanotica</name>
    <dbReference type="NCBI Taxonomy" id="46162"/>
    <lineage>
        <taxon>Bacteria</taxon>
        <taxon>Bacillati</taxon>
        <taxon>Actinomycetota</taxon>
        <taxon>Actinomycetes</taxon>
        <taxon>Streptosporangiales</taxon>
        <taxon>Thermomonosporaceae</taxon>
        <taxon>Actinocorallia</taxon>
    </lineage>
</organism>
<sequence length="242" mass="26488">MDGSRAFSILALGAVLLAGTAACGQDEEDGGPTGTQTRSPQQAPTQTASPEGPPEFRSEISKVTAEQLRHSWRAGCPVPLSGLRMITMTYWGFDDKAHEGGKLVINAKVAQKIAGVFEKLYDDRYPIHKMVPVDEYKGSDFDSIEANNTSAFNCRQATGSGNWSRHAYGMAIDINPCQNPYVSTSGEIAHPSCKKFYRSRNPKEPGVITAGDNVVKAFQSIGWKWGGYWEGTKDYQHFSDSR</sequence>
<evidence type="ECO:0000259" key="3">
    <source>
        <dbReference type="Pfam" id="PF13539"/>
    </source>
</evidence>
<feature type="signal peptide" evidence="2">
    <location>
        <begin position="1"/>
        <end position="24"/>
    </location>
</feature>
<feature type="domain" description="Peptidase M15C" evidence="3">
    <location>
        <begin position="158"/>
        <end position="239"/>
    </location>
</feature>
<dbReference type="InterPro" id="IPR009045">
    <property type="entry name" value="Zn_M74/Hedgehog-like"/>
</dbReference>
<protein>
    <submittedName>
        <fullName evidence="4">M15 family metallopeptidase</fullName>
    </submittedName>
</protein>
<evidence type="ECO:0000313" key="5">
    <source>
        <dbReference type="Proteomes" id="UP001500665"/>
    </source>
</evidence>
<dbReference type="Pfam" id="PF13539">
    <property type="entry name" value="Peptidase_M15_4"/>
    <property type="match status" value="1"/>
</dbReference>
<accession>A0ABN1RP18</accession>
<name>A0ABN1RP18_9ACTN</name>
<reference evidence="4 5" key="1">
    <citation type="journal article" date="2019" name="Int. J. Syst. Evol. Microbiol.">
        <title>The Global Catalogue of Microorganisms (GCM) 10K type strain sequencing project: providing services to taxonomists for standard genome sequencing and annotation.</title>
        <authorList>
            <consortium name="The Broad Institute Genomics Platform"/>
            <consortium name="The Broad Institute Genome Sequencing Center for Infectious Disease"/>
            <person name="Wu L."/>
            <person name="Ma J."/>
        </authorList>
    </citation>
    <scope>NUCLEOTIDE SEQUENCE [LARGE SCALE GENOMIC DNA]</scope>
    <source>
        <strain evidence="4 5">JCM 10696</strain>
    </source>
</reference>
<gene>
    <name evidence="4" type="ORF">GCM10009550_52680</name>
</gene>
<proteinExistence type="predicted"/>
<evidence type="ECO:0000256" key="1">
    <source>
        <dbReference type="SAM" id="MobiDB-lite"/>
    </source>
</evidence>
<dbReference type="Proteomes" id="UP001500665">
    <property type="component" value="Unassembled WGS sequence"/>
</dbReference>
<keyword evidence="5" id="KW-1185">Reference proteome</keyword>
<dbReference type="InterPro" id="IPR039561">
    <property type="entry name" value="Peptidase_M15C"/>
</dbReference>
<dbReference type="SUPFAM" id="SSF55166">
    <property type="entry name" value="Hedgehog/DD-peptidase"/>
    <property type="match status" value="1"/>
</dbReference>
<dbReference type="RefSeq" id="WP_344243646.1">
    <property type="nucleotide sequence ID" value="NZ_BAAAHH010000025.1"/>
</dbReference>
<keyword evidence="2" id="KW-0732">Signal</keyword>
<dbReference type="EMBL" id="BAAAHH010000025">
    <property type="protein sequence ID" value="GAA0960902.1"/>
    <property type="molecule type" value="Genomic_DNA"/>
</dbReference>
<feature type="region of interest" description="Disordered" evidence="1">
    <location>
        <begin position="23"/>
        <end position="58"/>
    </location>
</feature>
<feature type="compositionally biased region" description="Polar residues" evidence="1">
    <location>
        <begin position="34"/>
        <end position="49"/>
    </location>
</feature>
<dbReference type="Gene3D" id="3.30.1380.10">
    <property type="match status" value="1"/>
</dbReference>
<feature type="chain" id="PRO_5046687447" evidence="2">
    <location>
        <begin position="25"/>
        <end position="242"/>
    </location>
</feature>
<evidence type="ECO:0000313" key="4">
    <source>
        <dbReference type="EMBL" id="GAA0960902.1"/>
    </source>
</evidence>